<keyword evidence="3" id="KW-0456">Lyase</keyword>
<dbReference type="InterPro" id="IPR011013">
    <property type="entry name" value="Gal_mutarotase_sf_dom"/>
</dbReference>
<feature type="domain" description="Polysaccharide lyase 8 N-terminal alpha-helical" evidence="7">
    <location>
        <begin position="167"/>
        <end position="315"/>
    </location>
</feature>
<gene>
    <name evidence="8" type="ORF">EVG20_g2638</name>
</gene>
<sequence>MMVKFSLSGITFCGVLASCLASAKQSTHSPSTNHADATPAQDIQTITQRRFSTIVGETTSASDISDWLSSLGSNGKWLDSEVDYTTGCDAQTGSWPAQQHWKRISTFAAAWNGGLKGASQWVKSTQLRQATSLAMGFWFDNDFTDPSCLDSGGDAPCPCGTPGFWNTNWFSNIILIPAFVGETCLLLNDTLSATELGNCTHMTGRAYNTFLTGINGVSAITGANTLDIASIGIDLGLLTVNQTLLDDAFGRVHNEVVVQSGVKVDGIRADGSFGQHSGILYNGNYGKDYANDVFDLEIEAGGTSFQASTESRSAFEVLWEGNIWMIFRNTVTNVLHWDYVRSFPLMSEITFLTSFQSVVGRFISLPVADDQATENTKTNLTQLQVLGQEWNSAPLTQAFNDLSLSTSTATPGLCLETRDLRANRRRQVQRGSNYVTTLKMFSKRTQNSECTTNQNPFGFHLSDGTIYTYMTGNEYEDIFAAWDWNLIPGTTVDYGATSLNCSRTRKTGTQALVGGASDGKIGVAAMRYETPTSKTLNWRKTFFFLDDDVQHVMVARIISTTSAPVFTVLDQRRHDGDILVDGVAKETGNYTGVGTMWHGNVGYAFNKSNTGASLSIEVGDRTGDWSTLGTSKQPPETVDLFAAWLSHDDVSADIDYTIYPAVTSSAFQSKVASSQIQTIRNDGSISALLDQANRVAMFVFWDAAGGTATIPSISDQASIKMQSNGNVAVIVRMDTWNVTVADPTQTLTTTSLNFTLGSGSTPSGWTGSSKTQGVTFTLPSGAEIGASVSQTLFN</sequence>
<dbReference type="InterPro" id="IPR004103">
    <property type="entry name" value="Lyase_8_C"/>
</dbReference>
<dbReference type="GO" id="GO:0016837">
    <property type="term" value="F:carbon-oxygen lyase activity, acting on polysaccharides"/>
    <property type="evidence" value="ECO:0007669"/>
    <property type="project" value="UniProtKB-ARBA"/>
</dbReference>
<dbReference type="PANTHER" id="PTHR38481">
    <property type="entry name" value="HYALURONATE LYASE"/>
    <property type="match status" value="1"/>
</dbReference>
<organism evidence="8 9">
    <name type="scientific">Dentipellis fragilis</name>
    <dbReference type="NCBI Taxonomy" id="205917"/>
    <lineage>
        <taxon>Eukaryota</taxon>
        <taxon>Fungi</taxon>
        <taxon>Dikarya</taxon>
        <taxon>Basidiomycota</taxon>
        <taxon>Agaricomycotina</taxon>
        <taxon>Agaricomycetes</taxon>
        <taxon>Russulales</taxon>
        <taxon>Hericiaceae</taxon>
        <taxon>Dentipellis</taxon>
    </lineage>
</organism>
<evidence type="ECO:0000256" key="2">
    <source>
        <dbReference type="ARBA" id="ARBA00022729"/>
    </source>
</evidence>
<dbReference type="InterPro" id="IPR011071">
    <property type="entry name" value="Lyase_8-like_C"/>
</dbReference>
<dbReference type="InterPro" id="IPR008929">
    <property type="entry name" value="Chondroitin_lyas"/>
</dbReference>
<feature type="domain" description="Polysaccharide lyase family 8 central" evidence="5">
    <location>
        <begin position="426"/>
        <end position="662"/>
    </location>
</feature>
<evidence type="ECO:0008006" key="10">
    <source>
        <dbReference type="Google" id="ProtNLM"/>
    </source>
</evidence>
<evidence type="ECO:0000313" key="9">
    <source>
        <dbReference type="Proteomes" id="UP000298327"/>
    </source>
</evidence>
<evidence type="ECO:0000259" key="6">
    <source>
        <dbReference type="Pfam" id="PF02884"/>
    </source>
</evidence>
<accession>A0A4Y9Z8J6</accession>
<dbReference type="GO" id="GO:0005975">
    <property type="term" value="P:carbohydrate metabolic process"/>
    <property type="evidence" value="ECO:0007669"/>
    <property type="project" value="InterPro"/>
</dbReference>
<dbReference type="PROSITE" id="PS51257">
    <property type="entry name" value="PROKAR_LIPOPROTEIN"/>
    <property type="match status" value="1"/>
</dbReference>
<keyword evidence="9" id="KW-1185">Reference proteome</keyword>
<dbReference type="Gene3D" id="2.60.220.10">
    <property type="entry name" value="Polysaccharide lyase family 8-like, C-terminal"/>
    <property type="match status" value="1"/>
</dbReference>
<evidence type="ECO:0000256" key="3">
    <source>
        <dbReference type="ARBA" id="ARBA00023239"/>
    </source>
</evidence>
<dbReference type="AlphaFoldDB" id="A0A4Y9Z8J6"/>
<feature type="chain" id="PRO_5021439739" description="Polysaccharide lyase family 8 central domain-containing protein" evidence="4">
    <location>
        <begin position="18"/>
        <end position="794"/>
    </location>
</feature>
<evidence type="ECO:0000256" key="4">
    <source>
        <dbReference type="SAM" id="SignalP"/>
    </source>
</evidence>
<comment type="similarity">
    <text evidence="1">Belongs to the polysaccharide lyase 8 family.</text>
</comment>
<feature type="domain" description="Polysaccharide lyase family 8 C-terminal" evidence="6">
    <location>
        <begin position="679"/>
        <end position="749"/>
    </location>
</feature>
<dbReference type="SUPFAM" id="SSF74650">
    <property type="entry name" value="Galactose mutarotase-like"/>
    <property type="match status" value="1"/>
</dbReference>
<protein>
    <recommendedName>
        <fullName evidence="10">Polysaccharide lyase family 8 central domain-containing protein</fullName>
    </recommendedName>
</protein>
<dbReference type="GO" id="GO:0030246">
    <property type="term" value="F:carbohydrate binding"/>
    <property type="evidence" value="ECO:0007669"/>
    <property type="project" value="InterPro"/>
</dbReference>
<comment type="caution">
    <text evidence="8">The sequence shown here is derived from an EMBL/GenBank/DDBJ whole genome shotgun (WGS) entry which is preliminary data.</text>
</comment>
<dbReference type="Gene3D" id="2.70.98.10">
    <property type="match status" value="1"/>
</dbReference>
<dbReference type="Gene3D" id="1.50.10.100">
    <property type="entry name" value="Chondroitin AC/alginate lyase"/>
    <property type="match status" value="1"/>
</dbReference>
<dbReference type="OrthoDB" id="5980780at2759"/>
<dbReference type="InterPro" id="IPR003159">
    <property type="entry name" value="Lyase_8_central_dom"/>
</dbReference>
<dbReference type="Pfam" id="PF08124">
    <property type="entry name" value="Lyase_8_N"/>
    <property type="match status" value="1"/>
</dbReference>
<dbReference type="EMBL" id="SEOQ01000105">
    <property type="protein sequence ID" value="TFY70357.1"/>
    <property type="molecule type" value="Genomic_DNA"/>
</dbReference>
<dbReference type="InterPro" id="IPR012970">
    <property type="entry name" value="Lyase_8_alpha_N"/>
</dbReference>
<name>A0A4Y9Z8J6_9AGAM</name>
<evidence type="ECO:0000259" key="7">
    <source>
        <dbReference type="Pfam" id="PF08124"/>
    </source>
</evidence>
<dbReference type="Proteomes" id="UP000298327">
    <property type="component" value="Unassembled WGS sequence"/>
</dbReference>
<dbReference type="PANTHER" id="PTHR38481:SF1">
    <property type="entry name" value="HYALURONATE LYASE"/>
    <property type="match status" value="1"/>
</dbReference>
<dbReference type="InterPro" id="IPR014718">
    <property type="entry name" value="GH-type_carb-bd"/>
</dbReference>
<dbReference type="Pfam" id="PF02884">
    <property type="entry name" value="Lyase_8_C"/>
    <property type="match status" value="1"/>
</dbReference>
<evidence type="ECO:0000259" key="5">
    <source>
        <dbReference type="Pfam" id="PF02278"/>
    </source>
</evidence>
<dbReference type="Pfam" id="PF02278">
    <property type="entry name" value="Lyase_8"/>
    <property type="match status" value="1"/>
</dbReference>
<dbReference type="SUPFAM" id="SSF48230">
    <property type="entry name" value="Chondroitin AC/alginate lyase"/>
    <property type="match status" value="1"/>
</dbReference>
<keyword evidence="2 4" id="KW-0732">Signal</keyword>
<proteinExistence type="inferred from homology"/>
<evidence type="ECO:0000313" key="8">
    <source>
        <dbReference type="EMBL" id="TFY70357.1"/>
    </source>
</evidence>
<feature type="signal peptide" evidence="4">
    <location>
        <begin position="1"/>
        <end position="17"/>
    </location>
</feature>
<dbReference type="InterPro" id="IPR038970">
    <property type="entry name" value="Lyase_8"/>
</dbReference>
<dbReference type="GO" id="GO:0005576">
    <property type="term" value="C:extracellular region"/>
    <property type="evidence" value="ECO:0007669"/>
    <property type="project" value="InterPro"/>
</dbReference>
<evidence type="ECO:0000256" key="1">
    <source>
        <dbReference type="ARBA" id="ARBA00006699"/>
    </source>
</evidence>
<dbReference type="SUPFAM" id="SSF49863">
    <property type="entry name" value="Hyaluronate lyase-like, C-terminal domain"/>
    <property type="match status" value="1"/>
</dbReference>
<reference evidence="8 9" key="1">
    <citation type="submission" date="2019-02" db="EMBL/GenBank/DDBJ databases">
        <title>Genome sequencing of the rare red list fungi Dentipellis fragilis.</title>
        <authorList>
            <person name="Buettner E."/>
            <person name="Kellner H."/>
        </authorList>
    </citation>
    <scope>NUCLEOTIDE SEQUENCE [LARGE SCALE GENOMIC DNA]</scope>
    <source>
        <strain evidence="8 9">DSM 105465</strain>
    </source>
</reference>